<dbReference type="AlphaFoldDB" id="A0A512BET0"/>
<evidence type="ECO:0000259" key="2">
    <source>
        <dbReference type="Pfam" id="PF08327"/>
    </source>
</evidence>
<dbReference type="EMBL" id="BJYT01000010">
    <property type="protein sequence ID" value="GEO10395.1"/>
    <property type="molecule type" value="Genomic_DNA"/>
</dbReference>
<protein>
    <recommendedName>
        <fullName evidence="2">Activator of Hsp90 ATPase homologue 1/2-like C-terminal domain-containing protein</fullName>
    </recommendedName>
</protein>
<dbReference type="Proteomes" id="UP000321513">
    <property type="component" value="Unassembled WGS sequence"/>
</dbReference>
<dbReference type="InterPro" id="IPR013538">
    <property type="entry name" value="ASHA1/2-like_C"/>
</dbReference>
<evidence type="ECO:0000313" key="3">
    <source>
        <dbReference type="EMBL" id="GEO10395.1"/>
    </source>
</evidence>
<proteinExistence type="inferred from homology"/>
<organism evidence="3 4">
    <name type="scientific">Segetibacter aerophilus</name>
    <dbReference type="NCBI Taxonomy" id="670293"/>
    <lineage>
        <taxon>Bacteria</taxon>
        <taxon>Pseudomonadati</taxon>
        <taxon>Bacteroidota</taxon>
        <taxon>Chitinophagia</taxon>
        <taxon>Chitinophagales</taxon>
        <taxon>Chitinophagaceae</taxon>
        <taxon>Segetibacter</taxon>
    </lineage>
</organism>
<evidence type="ECO:0000313" key="4">
    <source>
        <dbReference type="Proteomes" id="UP000321513"/>
    </source>
</evidence>
<sequence>MIVTGDHLFTNTMKDFTKYYIIPAQPAEIYIALTNPATIQLWTGQKADMSTVPGSEFSLWNDSIAGRNIEFEDGKKIVQEWYFGDQEEESIVTIKLHPHKSGTSVELRHTNIPDSEFEDIVEGWDEVYFGSLLEFYDEE</sequence>
<dbReference type="Pfam" id="PF08327">
    <property type="entry name" value="AHSA1"/>
    <property type="match status" value="1"/>
</dbReference>
<dbReference type="SUPFAM" id="SSF55961">
    <property type="entry name" value="Bet v1-like"/>
    <property type="match status" value="1"/>
</dbReference>
<feature type="domain" description="Activator of Hsp90 ATPase homologue 1/2-like C-terminal" evidence="2">
    <location>
        <begin position="24"/>
        <end position="130"/>
    </location>
</feature>
<name>A0A512BET0_9BACT</name>
<gene>
    <name evidence="3" type="ORF">SAE01_28910</name>
</gene>
<evidence type="ECO:0000256" key="1">
    <source>
        <dbReference type="ARBA" id="ARBA00006817"/>
    </source>
</evidence>
<dbReference type="RefSeq" id="WP_218029162.1">
    <property type="nucleotide sequence ID" value="NZ_BJYT01000010.1"/>
</dbReference>
<dbReference type="Gene3D" id="3.30.530.20">
    <property type="match status" value="1"/>
</dbReference>
<keyword evidence="4" id="KW-1185">Reference proteome</keyword>
<dbReference type="InterPro" id="IPR023393">
    <property type="entry name" value="START-like_dom_sf"/>
</dbReference>
<reference evidence="3 4" key="1">
    <citation type="submission" date="2019-07" db="EMBL/GenBank/DDBJ databases">
        <title>Whole genome shotgun sequence of Segetibacter aerophilus NBRC 106135.</title>
        <authorList>
            <person name="Hosoyama A."/>
            <person name="Uohara A."/>
            <person name="Ohji S."/>
            <person name="Ichikawa N."/>
        </authorList>
    </citation>
    <scope>NUCLEOTIDE SEQUENCE [LARGE SCALE GENOMIC DNA]</scope>
    <source>
        <strain evidence="3 4">NBRC 106135</strain>
    </source>
</reference>
<comment type="similarity">
    <text evidence="1">Belongs to the AHA1 family.</text>
</comment>
<accession>A0A512BET0</accession>
<comment type="caution">
    <text evidence="3">The sequence shown here is derived from an EMBL/GenBank/DDBJ whole genome shotgun (WGS) entry which is preliminary data.</text>
</comment>